<evidence type="ECO:0000313" key="1">
    <source>
        <dbReference type="EMBL" id="RIH92277.1"/>
    </source>
</evidence>
<protein>
    <submittedName>
        <fullName evidence="1">Phosphatase</fullName>
        <ecNumber evidence="1">3.1.-.-</ecNumber>
    </submittedName>
</protein>
<dbReference type="InterPro" id="IPR051828">
    <property type="entry name" value="HAD-like_hydrolase_domain"/>
</dbReference>
<proteinExistence type="predicted"/>
<dbReference type="GO" id="GO:0016787">
    <property type="term" value="F:hydrolase activity"/>
    <property type="evidence" value="ECO:0007669"/>
    <property type="project" value="UniProtKB-KW"/>
</dbReference>
<dbReference type="Pfam" id="PF00702">
    <property type="entry name" value="Hydrolase"/>
    <property type="match status" value="1"/>
</dbReference>
<reference evidence="1 2" key="1">
    <citation type="submission" date="2018-08" db="EMBL/GenBank/DDBJ databases">
        <title>Meiothermus granaticius genome AF-68 sequencing project.</title>
        <authorList>
            <person name="Da Costa M.S."/>
            <person name="Albuquerque L."/>
            <person name="Raposo P."/>
            <person name="Froufe H.J.C."/>
            <person name="Barroso C.S."/>
            <person name="Egas C."/>
        </authorList>
    </citation>
    <scope>NUCLEOTIDE SEQUENCE [LARGE SCALE GENOMIC DNA]</scope>
    <source>
        <strain evidence="1 2">AF-68</strain>
    </source>
</reference>
<evidence type="ECO:0000313" key="2">
    <source>
        <dbReference type="Proteomes" id="UP000266178"/>
    </source>
</evidence>
<comment type="caution">
    <text evidence="1">The sequence shown here is derived from an EMBL/GenBank/DDBJ whole genome shotgun (WGS) entry which is preliminary data.</text>
</comment>
<dbReference type="EC" id="3.1.-.-" evidence="1"/>
<dbReference type="SFLD" id="SFLDS00003">
    <property type="entry name" value="Haloacid_Dehalogenase"/>
    <property type="match status" value="1"/>
</dbReference>
<keyword evidence="1" id="KW-0378">Hydrolase</keyword>
<dbReference type="NCBIfam" id="TIGR01549">
    <property type="entry name" value="HAD-SF-IA-v1"/>
    <property type="match status" value="1"/>
</dbReference>
<dbReference type="InterPro" id="IPR006439">
    <property type="entry name" value="HAD-SF_hydro_IA"/>
</dbReference>
<dbReference type="PANTHER" id="PTHR46191:SF2">
    <property type="entry name" value="HALOACID DEHALOGENASE-LIKE HYDROLASE DOMAIN-CONTAINING PROTEIN 3"/>
    <property type="match status" value="1"/>
</dbReference>
<dbReference type="PRINTS" id="PR00413">
    <property type="entry name" value="HADHALOGNASE"/>
</dbReference>
<dbReference type="Gene3D" id="1.10.150.720">
    <property type="entry name" value="Haloacid dehalogenase-like hydrolase"/>
    <property type="match status" value="1"/>
</dbReference>
<organism evidence="1 2">
    <name type="scientific">Meiothermus granaticius NBRC 107808</name>
    <dbReference type="NCBI Taxonomy" id="1227551"/>
    <lineage>
        <taxon>Bacteria</taxon>
        <taxon>Thermotogati</taxon>
        <taxon>Deinococcota</taxon>
        <taxon>Deinococci</taxon>
        <taxon>Thermales</taxon>
        <taxon>Thermaceae</taxon>
        <taxon>Meiothermus</taxon>
    </lineage>
</organism>
<dbReference type="Proteomes" id="UP000266178">
    <property type="component" value="Unassembled WGS sequence"/>
</dbReference>
<sequence>MGSMVRAVLFDVGDTLILGHPKYWLWPILEAKGIAQQADLKQLPKAMRDAYAHYSAHHMSATDEATALSFWRAFHWEVMNGIGLGAYADEVADYLKEHWQSPQVWPITPGAKEVLTELQSGGFKLGVVSNWDWTLPGVLQATGLADFFDYIGVSALEGVAKPDPRFFQIVLDKLEVEPHQAIHIGDSEDDLKGALAAGVRPVLFDPYKQNPNAIGDLAWVVEYATGRVDWL</sequence>
<dbReference type="PANTHER" id="PTHR46191">
    <property type="match status" value="1"/>
</dbReference>
<dbReference type="InterPro" id="IPR036412">
    <property type="entry name" value="HAD-like_sf"/>
</dbReference>
<gene>
    <name evidence="1" type="ORF">Mgrana_01827</name>
</gene>
<dbReference type="SFLD" id="SFLDG01129">
    <property type="entry name" value="C1.5:_HAD__Beta-PGM__Phosphata"/>
    <property type="match status" value="1"/>
</dbReference>
<dbReference type="NCBIfam" id="TIGR01509">
    <property type="entry name" value="HAD-SF-IA-v3"/>
    <property type="match status" value="1"/>
</dbReference>
<dbReference type="SUPFAM" id="SSF56784">
    <property type="entry name" value="HAD-like"/>
    <property type="match status" value="1"/>
</dbReference>
<dbReference type="AlphaFoldDB" id="A0A399F690"/>
<dbReference type="EMBL" id="QWLB01000022">
    <property type="protein sequence ID" value="RIH92277.1"/>
    <property type="molecule type" value="Genomic_DNA"/>
</dbReference>
<keyword evidence="2" id="KW-1185">Reference proteome</keyword>
<name>A0A399F690_9DEIN</name>
<accession>A0A399F690</accession>
<dbReference type="Gene3D" id="3.40.50.1000">
    <property type="entry name" value="HAD superfamily/HAD-like"/>
    <property type="match status" value="1"/>
</dbReference>
<dbReference type="InterPro" id="IPR023214">
    <property type="entry name" value="HAD_sf"/>
</dbReference>
<dbReference type="CDD" id="cd16415">
    <property type="entry name" value="HAD_dREG-2_like"/>
    <property type="match status" value="1"/>
</dbReference>
<dbReference type="InterPro" id="IPR044924">
    <property type="entry name" value="HAD-SF_hydro_IA_REG-2-like_cap"/>
</dbReference>